<dbReference type="KEGG" id="kyr:CVV65_07390"/>
<reference evidence="2" key="1">
    <citation type="submission" date="2017-11" db="EMBL/GenBank/DDBJ databases">
        <title>Complete Genome Sequence of Kyrpidia sp. Strain EA-1, a thermophilic, hydrogen-oxidizing Bacterium, isolated from the Azores.</title>
        <authorList>
            <person name="Reiner J.E."/>
            <person name="Lapp C.J."/>
            <person name="Bunk B."/>
            <person name="Gescher J."/>
        </authorList>
    </citation>
    <scope>NUCLEOTIDE SEQUENCE [LARGE SCALE GENOMIC DNA]</scope>
    <source>
        <strain evidence="2">EA-1</strain>
    </source>
</reference>
<dbReference type="Proteomes" id="UP000231932">
    <property type="component" value="Chromosome"/>
</dbReference>
<dbReference type="EMBL" id="CP024955">
    <property type="protein sequence ID" value="ATY84771.1"/>
    <property type="molecule type" value="Genomic_DNA"/>
</dbReference>
<name>A0A2K8N5Y7_9BACL</name>
<evidence type="ECO:0000313" key="1">
    <source>
        <dbReference type="EMBL" id="ATY84771.1"/>
    </source>
</evidence>
<evidence type="ECO:0000313" key="2">
    <source>
        <dbReference type="Proteomes" id="UP000231932"/>
    </source>
</evidence>
<gene>
    <name evidence="1" type="ORF">CVV65_07390</name>
</gene>
<proteinExistence type="predicted"/>
<protein>
    <submittedName>
        <fullName evidence="1">Uncharacterized protein</fullName>
    </submittedName>
</protein>
<accession>A0A2K8N5Y7</accession>
<dbReference type="AlphaFoldDB" id="A0A2K8N5Y7"/>
<organism evidence="1 2">
    <name type="scientific">Kyrpidia spormannii</name>
    <dbReference type="NCBI Taxonomy" id="2055160"/>
    <lineage>
        <taxon>Bacteria</taxon>
        <taxon>Bacillati</taxon>
        <taxon>Bacillota</taxon>
        <taxon>Bacilli</taxon>
        <taxon>Bacillales</taxon>
        <taxon>Alicyclobacillaceae</taxon>
        <taxon>Kyrpidia</taxon>
    </lineage>
</organism>
<keyword evidence="2" id="KW-1185">Reference proteome</keyword>
<sequence length="61" mass="7096">MNHYFLYISDGDPGPGPHPIVHDPIQDFIKIFQHPRSLTGWPTQCYSYDNEGIILLVKEKR</sequence>